<dbReference type="InterPro" id="IPR011701">
    <property type="entry name" value="MFS"/>
</dbReference>
<feature type="region of interest" description="Disordered" evidence="5">
    <location>
        <begin position="1"/>
        <end position="30"/>
    </location>
</feature>
<feature type="transmembrane region" description="Helical" evidence="6">
    <location>
        <begin position="373"/>
        <end position="397"/>
    </location>
</feature>
<dbReference type="GO" id="GO:0022857">
    <property type="term" value="F:transmembrane transporter activity"/>
    <property type="evidence" value="ECO:0007669"/>
    <property type="project" value="InterPro"/>
</dbReference>
<gene>
    <name evidence="8" type="ORF">NL394_12530</name>
</gene>
<feature type="transmembrane region" description="Helical" evidence="6">
    <location>
        <begin position="403"/>
        <end position="421"/>
    </location>
</feature>
<feature type="transmembrane region" description="Helical" evidence="6">
    <location>
        <begin position="312"/>
        <end position="328"/>
    </location>
</feature>
<dbReference type="SUPFAM" id="SSF103473">
    <property type="entry name" value="MFS general substrate transporter"/>
    <property type="match status" value="1"/>
</dbReference>
<comment type="subcellular location">
    <subcellularLocation>
        <location evidence="1">Cell membrane</location>
        <topology evidence="1">Multi-pass membrane protein</topology>
    </subcellularLocation>
</comment>
<feature type="transmembrane region" description="Helical" evidence="6">
    <location>
        <begin position="110"/>
        <end position="130"/>
    </location>
</feature>
<dbReference type="GO" id="GO:0005886">
    <property type="term" value="C:plasma membrane"/>
    <property type="evidence" value="ECO:0007669"/>
    <property type="project" value="UniProtKB-SubCell"/>
</dbReference>
<feature type="transmembrane region" description="Helical" evidence="6">
    <location>
        <begin position="244"/>
        <end position="265"/>
    </location>
</feature>
<sequence length="428" mass="43540">MAESTPQTGGTDPEQISNRAGDPVQEPDTDRTWLNKGIIGVGSASFFSDSGHELVTSLLPSFLTSTLHAGPAALGAIEGVSDALVGLSKLAGGPLSNEPSRRAKIASGGYLLTAVATALIGICTMVWQVGILRGIAWASRGVRSPARDTLLVSITPRAAYGRAAGLERAGDNAGAIAGPLLAGTLVGLIGIREAILLSFIPSIFAAVAITIAARHARNILSTPTGRQKLSFNLGELRRSGVAKALIPVSFFELGNLATTLLILRATELLTTEGREPAAAASLAIFFYAAHNGAATIASLAGGHLADHAGPRPVFAAGGTAYLGAYLLFGFGPPGWAPVLAGFLLAGIGIGFAETAEATTVALSLPDRLRGNGYGILGLIQSAGDLGATVTAGILWAAFSPTVAFTYAAAWMLASVISSSALHTRPAND</sequence>
<dbReference type="PROSITE" id="PS50850">
    <property type="entry name" value="MFS"/>
    <property type="match status" value="1"/>
</dbReference>
<feature type="transmembrane region" description="Helical" evidence="6">
    <location>
        <begin position="194"/>
        <end position="213"/>
    </location>
</feature>
<accession>A0AAX3EDG0</accession>
<name>A0AAX3EDG0_PAEUR</name>
<evidence type="ECO:0000256" key="6">
    <source>
        <dbReference type="SAM" id="Phobius"/>
    </source>
</evidence>
<evidence type="ECO:0000256" key="4">
    <source>
        <dbReference type="ARBA" id="ARBA00023136"/>
    </source>
</evidence>
<evidence type="ECO:0000256" key="1">
    <source>
        <dbReference type="ARBA" id="ARBA00004651"/>
    </source>
</evidence>
<evidence type="ECO:0000256" key="3">
    <source>
        <dbReference type="ARBA" id="ARBA00022989"/>
    </source>
</evidence>
<evidence type="ECO:0000259" key="7">
    <source>
        <dbReference type="PROSITE" id="PS50850"/>
    </source>
</evidence>
<dbReference type="InterPro" id="IPR036259">
    <property type="entry name" value="MFS_trans_sf"/>
</dbReference>
<evidence type="ECO:0000313" key="9">
    <source>
        <dbReference type="Proteomes" id="UP001163293"/>
    </source>
</evidence>
<protein>
    <submittedName>
        <fullName evidence="8">MFS transporter</fullName>
    </submittedName>
</protein>
<dbReference type="AlphaFoldDB" id="A0AAX3EDG0"/>
<evidence type="ECO:0000256" key="2">
    <source>
        <dbReference type="ARBA" id="ARBA00022692"/>
    </source>
</evidence>
<dbReference type="Gene3D" id="1.20.1250.20">
    <property type="entry name" value="MFS general substrate transporter like domains"/>
    <property type="match status" value="2"/>
</dbReference>
<evidence type="ECO:0000313" key="8">
    <source>
        <dbReference type="EMBL" id="UYV95911.1"/>
    </source>
</evidence>
<feature type="compositionally biased region" description="Polar residues" evidence="5">
    <location>
        <begin position="1"/>
        <end position="18"/>
    </location>
</feature>
<organism evidence="8 9">
    <name type="scientific">Paenarthrobacter ureafaciens</name>
    <dbReference type="NCBI Taxonomy" id="37931"/>
    <lineage>
        <taxon>Bacteria</taxon>
        <taxon>Bacillati</taxon>
        <taxon>Actinomycetota</taxon>
        <taxon>Actinomycetes</taxon>
        <taxon>Micrococcales</taxon>
        <taxon>Micrococcaceae</taxon>
        <taxon>Paenarthrobacter</taxon>
    </lineage>
</organism>
<dbReference type="CDD" id="cd17370">
    <property type="entry name" value="MFS_MJ1317_like"/>
    <property type="match status" value="1"/>
</dbReference>
<feature type="domain" description="Major facilitator superfamily (MFS) profile" evidence="7">
    <location>
        <begin position="37"/>
        <end position="426"/>
    </location>
</feature>
<evidence type="ECO:0000256" key="5">
    <source>
        <dbReference type="SAM" id="MobiDB-lite"/>
    </source>
</evidence>
<feature type="transmembrane region" description="Helical" evidence="6">
    <location>
        <begin position="277"/>
        <end position="300"/>
    </location>
</feature>
<dbReference type="Proteomes" id="UP001163293">
    <property type="component" value="Chromosome"/>
</dbReference>
<keyword evidence="3 6" id="KW-1133">Transmembrane helix</keyword>
<reference evidence="8" key="1">
    <citation type="submission" date="2022-07" db="EMBL/GenBank/DDBJ databases">
        <authorList>
            <person name="Wu T."/>
        </authorList>
    </citation>
    <scope>NUCLEOTIDE SEQUENCE</scope>
    <source>
        <strain evidence="8">SD-1</strain>
    </source>
</reference>
<dbReference type="PANTHER" id="PTHR23518:SF2">
    <property type="entry name" value="MAJOR FACILITATOR SUPERFAMILY TRANSPORTER"/>
    <property type="match status" value="1"/>
</dbReference>
<dbReference type="PANTHER" id="PTHR23518">
    <property type="entry name" value="C-METHYLTRANSFERASE"/>
    <property type="match status" value="1"/>
</dbReference>
<keyword evidence="4 6" id="KW-0472">Membrane</keyword>
<keyword evidence="9" id="KW-1185">Reference proteome</keyword>
<dbReference type="RefSeq" id="WP_083261873.1">
    <property type="nucleotide sequence ID" value="NZ_CP043010.1"/>
</dbReference>
<dbReference type="EMBL" id="CP101185">
    <property type="protein sequence ID" value="UYV95911.1"/>
    <property type="molecule type" value="Genomic_DNA"/>
</dbReference>
<dbReference type="Pfam" id="PF07690">
    <property type="entry name" value="MFS_1"/>
    <property type="match status" value="1"/>
</dbReference>
<proteinExistence type="predicted"/>
<dbReference type="InterPro" id="IPR020846">
    <property type="entry name" value="MFS_dom"/>
</dbReference>
<keyword evidence="2 6" id="KW-0812">Transmembrane</keyword>